<evidence type="ECO:0000256" key="1">
    <source>
        <dbReference type="ARBA" id="ARBA00004442"/>
    </source>
</evidence>
<evidence type="ECO:0000313" key="10">
    <source>
        <dbReference type="Proteomes" id="UP000026923"/>
    </source>
</evidence>
<evidence type="ECO:0000313" key="9">
    <source>
        <dbReference type="EMBL" id="EWC39197.1"/>
    </source>
</evidence>
<keyword evidence="6" id="KW-0472">Membrane</keyword>
<keyword evidence="3" id="KW-0813">Transport</keyword>
<dbReference type="HOGENOM" id="CLU_012817_0_0_6"/>
<gene>
    <name evidence="9" type="ORF">B597_021485</name>
</gene>
<keyword evidence="7" id="KW-0998">Cell outer membrane</keyword>
<comment type="similarity">
    <text evidence="2">Belongs to the outer membrane factor (OMF) (TC 1.B.17) family.</text>
</comment>
<dbReference type="InterPro" id="IPR003423">
    <property type="entry name" value="OMP_efflux"/>
</dbReference>
<dbReference type="GO" id="GO:0015562">
    <property type="term" value="F:efflux transmembrane transporter activity"/>
    <property type="evidence" value="ECO:0007669"/>
    <property type="project" value="InterPro"/>
</dbReference>
<evidence type="ECO:0000256" key="6">
    <source>
        <dbReference type="ARBA" id="ARBA00023136"/>
    </source>
</evidence>
<comment type="caution">
    <text evidence="9">The sequence shown here is derived from an EMBL/GenBank/DDBJ whole genome shotgun (WGS) entry which is preliminary data.</text>
</comment>
<accession>A0A061JJC7</accession>
<dbReference type="Pfam" id="PF02321">
    <property type="entry name" value="OEP"/>
    <property type="match status" value="2"/>
</dbReference>
<dbReference type="EMBL" id="AMCZ02000049">
    <property type="protein sequence ID" value="EWC39197.1"/>
    <property type="molecule type" value="Genomic_DNA"/>
</dbReference>
<evidence type="ECO:0000256" key="2">
    <source>
        <dbReference type="ARBA" id="ARBA00007613"/>
    </source>
</evidence>
<dbReference type="PANTHER" id="PTHR30026">
    <property type="entry name" value="OUTER MEMBRANE PROTEIN TOLC"/>
    <property type="match status" value="1"/>
</dbReference>
<dbReference type="PANTHER" id="PTHR30026:SF22">
    <property type="entry name" value="OUTER MEMBRANE EFFLUX PROTEIN"/>
    <property type="match status" value="1"/>
</dbReference>
<evidence type="ECO:0008006" key="11">
    <source>
        <dbReference type="Google" id="ProtNLM"/>
    </source>
</evidence>
<dbReference type="RefSeq" id="WP_003293557.1">
    <property type="nucleotide sequence ID" value="NZ_KK020677.1"/>
</dbReference>
<comment type="subcellular location">
    <subcellularLocation>
        <location evidence="1">Cell outer membrane</location>
    </subcellularLocation>
</comment>
<evidence type="ECO:0000256" key="3">
    <source>
        <dbReference type="ARBA" id="ARBA00022448"/>
    </source>
</evidence>
<sequence>MTFKRTASFALIASMLISTSASARPLADELQLLMVEHPLLKSLRKSVSASDKGRDVAMASYFPKLTISGDTGPEEISTPGYDTDLTRRRFTTTIEQNLYAGGRDAAAIDIAEIDYSAQDNNLRMTTQDLLLEGITAYVQAARYQTLIAIARRNEETTLRQSALENERVERGGGIAVDVMQARARLQLVRERRVFYEQGLRDAAANYHQVFGHDPQLSGMQDLGIFTDRMPASLDAALELTRGQNPRLKEAVLQSKRAQKQIGTERSGMHPRIDLVGTNINDSNVNAISQRDEQSLVVRFSWNLFSGMETSNRIAAAEIQHEAMLDREVAVINKVEENVRIAWNQLINGREREELLDSAAAISYDVMQNRKRLRDAGKETAINVLDAEVEYYAVLSNRLNAMYDTRIGSYRLLAAIGVLTPETLGLGNGEFALPVKPLSLEVSALDLDVFGLSRNGAAKE</sequence>
<name>A0A061JJC7_STUST</name>
<dbReference type="GO" id="GO:1990281">
    <property type="term" value="C:efflux pump complex"/>
    <property type="evidence" value="ECO:0007669"/>
    <property type="project" value="TreeGrafter"/>
</dbReference>
<dbReference type="SUPFAM" id="SSF56954">
    <property type="entry name" value="Outer membrane efflux proteins (OEP)"/>
    <property type="match status" value="1"/>
</dbReference>
<reference evidence="9 10" key="1">
    <citation type="journal article" date="2013" name="Genome Announc.">
        <title>Draft Genome of the Nitrogen-Fixing Bacterium Pseudomonas stutzeri Strain KOS6 Isolated from Industrial Hydrocarbon Sludge.</title>
        <authorList>
            <person name="Grigoryeva T.V."/>
            <person name="Laikov A.V."/>
            <person name="Naumova R.P."/>
            <person name="Manolov A.I."/>
            <person name="Larin A.K."/>
            <person name="Karpova I.Y."/>
            <person name="Semashko T.A."/>
            <person name="Alexeev D.G."/>
            <person name="Kostryukova E.S."/>
            <person name="Muller R."/>
            <person name="Govorun V.M."/>
        </authorList>
    </citation>
    <scope>NUCLEOTIDE SEQUENCE [LARGE SCALE GENOMIC DNA]</scope>
    <source>
        <strain evidence="9 10">KOS6</strain>
    </source>
</reference>
<evidence type="ECO:0000256" key="4">
    <source>
        <dbReference type="ARBA" id="ARBA00022452"/>
    </source>
</evidence>
<dbReference type="GO" id="GO:0015288">
    <property type="term" value="F:porin activity"/>
    <property type="evidence" value="ECO:0007669"/>
    <property type="project" value="TreeGrafter"/>
</dbReference>
<organism evidence="9 10">
    <name type="scientific">Stutzerimonas stutzeri KOS6</name>
    <dbReference type="NCBI Taxonomy" id="1218352"/>
    <lineage>
        <taxon>Bacteria</taxon>
        <taxon>Pseudomonadati</taxon>
        <taxon>Pseudomonadota</taxon>
        <taxon>Gammaproteobacteria</taxon>
        <taxon>Pseudomonadales</taxon>
        <taxon>Pseudomonadaceae</taxon>
        <taxon>Stutzerimonas</taxon>
    </lineage>
</organism>
<dbReference type="Gene3D" id="1.20.1600.10">
    <property type="entry name" value="Outer membrane efflux proteins (OEP)"/>
    <property type="match status" value="1"/>
</dbReference>
<dbReference type="AlphaFoldDB" id="A0A061JJC7"/>
<evidence type="ECO:0000256" key="5">
    <source>
        <dbReference type="ARBA" id="ARBA00022692"/>
    </source>
</evidence>
<proteinExistence type="inferred from homology"/>
<protein>
    <recommendedName>
        <fullName evidence="11">Channel protein TolC</fullName>
    </recommendedName>
</protein>
<keyword evidence="8" id="KW-0732">Signal</keyword>
<dbReference type="eggNOG" id="COG1538">
    <property type="taxonomic scope" value="Bacteria"/>
</dbReference>
<feature type="signal peptide" evidence="8">
    <location>
        <begin position="1"/>
        <end position="23"/>
    </location>
</feature>
<keyword evidence="5" id="KW-0812">Transmembrane</keyword>
<dbReference type="Proteomes" id="UP000026923">
    <property type="component" value="Unassembled WGS sequence"/>
</dbReference>
<evidence type="ECO:0000256" key="7">
    <source>
        <dbReference type="ARBA" id="ARBA00023237"/>
    </source>
</evidence>
<dbReference type="GO" id="GO:0009279">
    <property type="term" value="C:cell outer membrane"/>
    <property type="evidence" value="ECO:0007669"/>
    <property type="project" value="UniProtKB-SubCell"/>
</dbReference>
<keyword evidence="4" id="KW-1134">Transmembrane beta strand</keyword>
<feature type="chain" id="PRO_5001601962" description="Channel protein TolC" evidence="8">
    <location>
        <begin position="24"/>
        <end position="459"/>
    </location>
</feature>
<dbReference type="InterPro" id="IPR051906">
    <property type="entry name" value="TolC-like"/>
</dbReference>
<evidence type="ECO:0000256" key="8">
    <source>
        <dbReference type="SAM" id="SignalP"/>
    </source>
</evidence>